<gene>
    <name evidence="3" type="ORF">GTQ48_16730</name>
</gene>
<feature type="signal peptide" evidence="2">
    <location>
        <begin position="1"/>
        <end position="19"/>
    </location>
</feature>
<name>A0A6N9TIL1_9ALTE</name>
<protein>
    <submittedName>
        <fullName evidence="3">Slp family lipoprotein</fullName>
    </submittedName>
</protein>
<dbReference type="GO" id="GO:0019867">
    <property type="term" value="C:outer membrane"/>
    <property type="evidence" value="ECO:0007669"/>
    <property type="project" value="InterPro"/>
</dbReference>
<dbReference type="PANTHER" id="PTHR37530">
    <property type="entry name" value="OUTER MEMBRANE PROTEIN SLP"/>
    <property type="match status" value="1"/>
</dbReference>
<evidence type="ECO:0000313" key="3">
    <source>
        <dbReference type="EMBL" id="NDW17163.1"/>
    </source>
</evidence>
<dbReference type="InterPro" id="IPR004658">
    <property type="entry name" value="OMP_Slp"/>
</dbReference>
<evidence type="ECO:0000256" key="1">
    <source>
        <dbReference type="SAM" id="MobiDB-lite"/>
    </source>
</evidence>
<evidence type="ECO:0000256" key="2">
    <source>
        <dbReference type="SAM" id="SignalP"/>
    </source>
</evidence>
<sequence length="242" mass="26913">MSRYLLLLTVFMFAGCAMVPDTLEVPEGTALVSYSSAVTSGASAQGQKARWGGIVVGVENKPNKTFIELAHFPLNHYGKPRSSGETSGRFKVQIDGFVDPIVFEEGRTATFLGTLIAPTTGMVGEQPYIYPTIAADDYHMWRDREVYDVNTFFFNYHSGWYSPFYGLRGPWGWGGGPWMGGRFIGGPWMFPQMNRMRVIRYSNAPRRARITNMNGPSPAKRSSRSSGGQKGPVITNPKVQQY</sequence>
<organism evidence="3 4">
    <name type="scientific">Alteromonas genovensis</name>
    <dbReference type="NCBI Taxonomy" id="471225"/>
    <lineage>
        <taxon>Bacteria</taxon>
        <taxon>Pseudomonadati</taxon>
        <taxon>Pseudomonadota</taxon>
        <taxon>Gammaproteobacteria</taxon>
        <taxon>Alteromonadales</taxon>
        <taxon>Alteromonadaceae</taxon>
        <taxon>Alteromonas/Salinimonas group</taxon>
        <taxon>Alteromonas</taxon>
    </lineage>
</organism>
<feature type="chain" id="PRO_5027041135" evidence="2">
    <location>
        <begin position="20"/>
        <end position="242"/>
    </location>
</feature>
<dbReference type="Pfam" id="PF03843">
    <property type="entry name" value="Slp"/>
    <property type="match status" value="1"/>
</dbReference>
<evidence type="ECO:0000313" key="4">
    <source>
        <dbReference type="Proteomes" id="UP000471381"/>
    </source>
</evidence>
<dbReference type="NCBIfam" id="TIGR00752">
    <property type="entry name" value="slp"/>
    <property type="match status" value="1"/>
</dbReference>
<dbReference type="RefSeq" id="WP_163107684.1">
    <property type="nucleotide sequence ID" value="NZ_JAAAWO010000016.1"/>
</dbReference>
<keyword evidence="3" id="KW-0449">Lipoprotein</keyword>
<dbReference type="EMBL" id="JAAAWO010000016">
    <property type="protein sequence ID" value="NDW17163.1"/>
    <property type="molecule type" value="Genomic_DNA"/>
</dbReference>
<dbReference type="AlphaFoldDB" id="A0A6N9TIL1"/>
<dbReference type="PROSITE" id="PS51257">
    <property type="entry name" value="PROKAR_LIPOPROTEIN"/>
    <property type="match status" value="1"/>
</dbReference>
<feature type="region of interest" description="Disordered" evidence="1">
    <location>
        <begin position="209"/>
        <end position="242"/>
    </location>
</feature>
<keyword evidence="2" id="KW-0732">Signal</keyword>
<dbReference type="Proteomes" id="UP000471381">
    <property type="component" value="Unassembled WGS sequence"/>
</dbReference>
<dbReference type="PANTHER" id="PTHR37530:SF1">
    <property type="entry name" value="OUTER MEMBRANE PROTEIN SLP"/>
    <property type="match status" value="1"/>
</dbReference>
<proteinExistence type="predicted"/>
<keyword evidence="4" id="KW-1185">Reference proteome</keyword>
<comment type="caution">
    <text evidence="3">The sequence shown here is derived from an EMBL/GenBank/DDBJ whole genome shotgun (WGS) entry which is preliminary data.</text>
</comment>
<reference evidence="3 4" key="1">
    <citation type="submission" date="2020-01" db="EMBL/GenBank/DDBJ databases">
        <title>Genomes of bacteria type strains.</title>
        <authorList>
            <person name="Chen J."/>
            <person name="Zhu S."/>
            <person name="Yang J."/>
        </authorList>
    </citation>
    <scope>NUCLEOTIDE SEQUENCE [LARGE SCALE GENOMIC DNA]</scope>
    <source>
        <strain evidence="3 4">LMG 24078</strain>
    </source>
</reference>
<accession>A0A6N9TIL1</accession>